<organism evidence="1">
    <name type="scientific">marine sediment metagenome</name>
    <dbReference type="NCBI Taxonomy" id="412755"/>
    <lineage>
        <taxon>unclassified sequences</taxon>
        <taxon>metagenomes</taxon>
        <taxon>ecological metagenomes</taxon>
    </lineage>
</organism>
<feature type="non-terminal residue" evidence="1">
    <location>
        <position position="1"/>
    </location>
</feature>
<comment type="caution">
    <text evidence="1">The sequence shown here is derived from an EMBL/GenBank/DDBJ whole genome shotgun (WGS) entry which is preliminary data.</text>
</comment>
<accession>X0Y7Z0</accession>
<name>X0Y7Z0_9ZZZZ</name>
<sequence length="235" mass="26900">IWDSLYNKEYPGGKLNRFSRSVLEDGTKASESPENMIRFLNERIAAYETKLGKGFVIRGDDTTVTALKQQIGLLEEDLHALRSAAGLEGIARPHKPPPSQWASGVETHLRSSHHSATTRVLLEETMSEWRSYLKDSIRSGSYITRRLPRDTRQALSHWGSRVVDLQAEALETISYGGKFLDHEFDGAVSFVNKIMLDYQNFSRIEKNIKQWINPFWMFPTRSIPMWLDTMLSNPV</sequence>
<protein>
    <submittedName>
        <fullName evidence="1">Uncharacterized protein</fullName>
    </submittedName>
</protein>
<dbReference type="AlphaFoldDB" id="X0Y7Z0"/>
<dbReference type="EMBL" id="BARS01051380">
    <property type="protein sequence ID" value="GAG44843.1"/>
    <property type="molecule type" value="Genomic_DNA"/>
</dbReference>
<gene>
    <name evidence="1" type="ORF">S01H1_76553</name>
</gene>
<evidence type="ECO:0000313" key="1">
    <source>
        <dbReference type="EMBL" id="GAG44843.1"/>
    </source>
</evidence>
<feature type="non-terminal residue" evidence="1">
    <location>
        <position position="235"/>
    </location>
</feature>
<reference evidence="1" key="1">
    <citation type="journal article" date="2014" name="Front. Microbiol.">
        <title>High frequency of phylogenetically diverse reductive dehalogenase-homologous genes in deep subseafloor sedimentary metagenomes.</title>
        <authorList>
            <person name="Kawai M."/>
            <person name="Futagami T."/>
            <person name="Toyoda A."/>
            <person name="Takaki Y."/>
            <person name="Nishi S."/>
            <person name="Hori S."/>
            <person name="Arai W."/>
            <person name="Tsubouchi T."/>
            <person name="Morono Y."/>
            <person name="Uchiyama I."/>
            <person name="Ito T."/>
            <person name="Fujiyama A."/>
            <person name="Inagaki F."/>
            <person name="Takami H."/>
        </authorList>
    </citation>
    <scope>NUCLEOTIDE SEQUENCE</scope>
    <source>
        <strain evidence="1">Expedition CK06-06</strain>
    </source>
</reference>
<proteinExistence type="predicted"/>